<sequence>MSSGPNTPGHELGMTVLPGGAPQAPMTSEGRGEGDVAEGDGSDPTLIDLYDHLVARTDSASRVIAAPLDRVYAALVDPEALTTWLPPDGMSGRFERFDASPGGSYRLVLTYADASAAPGKTSADTDVVEARFVDIVPQVRVVQAVDFVSDDPAQAGTMTMTWEVTAVEHGTRVELRAENVPAGISAADHAAGLSSSLANLARHLEV</sequence>
<dbReference type="CDD" id="cd08895">
    <property type="entry name" value="SRPBCC_CalC_Aha1-like_2"/>
    <property type="match status" value="1"/>
</dbReference>
<dbReference type="SUPFAM" id="SSF55961">
    <property type="entry name" value="Bet v1-like"/>
    <property type="match status" value="1"/>
</dbReference>
<comment type="caution">
    <text evidence="4">The sequence shown here is derived from an EMBL/GenBank/DDBJ whole genome shotgun (WGS) entry which is preliminary data.</text>
</comment>
<gene>
    <name evidence="4" type="ORF">FHX34_108132</name>
</gene>
<proteinExistence type="inferred from homology"/>
<feature type="domain" description="Activator of Hsp90 ATPase homologue 1/2-like C-terminal" evidence="3">
    <location>
        <begin position="66"/>
        <end position="205"/>
    </location>
</feature>
<feature type="region of interest" description="Disordered" evidence="2">
    <location>
        <begin position="1"/>
        <end position="42"/>
    </location>
</feature>
<comment type="similarity">
    <text evidence="1">Belongs to the AHA1 family.</text>
</comment>
<dbReference type="InterPro" id="IPR023393">
    <property type="entry name" value="START-like_dom_sf"/>
</dbReference>
<dbReference type="Gene3D" id="3.30.530.20">
    <property type="match status" value="1"/>
</dbReference>
<evidence type="ECO:0000313" key="5">
    <source>
        <dbReference type="Proteomes" id="UP000320239"/>
    </source>
</evidence>
<dbReference type="Proteomes" id="UP000320239">
    <property type="component" value="Unassembled WGS sequence"/>
</dbReference>
<protein>
    <submittedName>
        <fullName evidence="4">Uncharacterized protein YndB with AHSA1/START domain</fullName>
    </submittedName>
</protein>
<reference evidence="4 5" key="1">
    <citation type="submission" date="2019-06" db="EMBL/GenBank/DDBJ databases">
        <title>Sequencing the genomes of 1000 actinobacteria strains.</title>
        <authorList>
            <person name="Klenk H.-P."/>
        </authorList>
    </citation>
    <scope>NUCLEOTIDE SEQUENCE [LARGE SCALE GENOMIC DNA]</scope>
    <source>
        <strain evidence="4 5">DSM 43866</strain>
    </source>
</reference>
<evidence type="ECO:0000259" key="3">
    <source>
        <dbReference type="Pfam" id="PF08327"/>
    </source>
</evidence>
<dbReference type="AlphaFoldDB" id="A0A561VCU3"/>
<dbReference type="OrthoDB" id="9786557at2"/>
<accession>A0A561VCU3</accession>
<evidence type="ECO:0000313" key="4">
    <source>
        <dbReference type="EMBL" id="TWG09417.1"/>
    </source>
</evidence>
<dbReference type="InterPro" id="IPR013538">
    <property type="entry name" value="ASHA1/2-like_C"/>
</dbReference>
<evidence type="ECO:0000256" key="1">
    <source>
        <dbReference type="ARBA" id="ARBA00006817"/>
    </source>
</evidence>
<dbReference type="EMBL" id="VIWY01000008">
    <property type="protein sequence ID" value="TWG09417.1"/>
    <property type="molecule type" value="Genomic_DNA"/>
</dbReference>
<evidence type="ECO:0000256" key="2">
    <source>
        <dbReference type="SAM" id="MobiDB-lite"/>
    </source>
</evidence>
<keyword evidence="5" id="KW-1185">Reference proteome</keyword>
<name>A0A561VCU3_ACTTI</name>
<dbReference type="Pfam" id="PF08327">
    <property type="entry name" value="AHSA1"/>
    <property type="match status" value="1"/>
</dbReference>
<organism evidence="4 5">
    <name type="scientific">Actinoplanes teichomyceticus</name>
    <dbReference type="NCBI Taxonomy" id="1867"/>
    <lineage>
        <taxon>Bacteria</taxon>
        <taxon>Bacillati</taxon>
        <taxon>Actinomycetota</taxon>
        <taxon>Actinomycetes</taxon>
        <taxon>Micromonosporales</taxon>
        <taxon>Micromonosporaceae</taxon>
        <taxon>Actinoplanes</taxon>
    </lineage>
</organism>